<dbReference type="PANTHER" id="PTHR43277">
    <property type="entry name" value="ARGININE DECARBOXYLASE"/>
    <property type="match status" value="1"/>
</dbReference>
<dbReference type="InterPro" id="IPR000310">
    <property type="entry name" value="Orn/Lys/Arg_deCO2ase_major_dom"/>
</dbReference>
<sequence>MSETPILDEIDKYINQGIDRYHTPGHNGIEKVYKNESFLGSTIFQKDLTEVPGLDDLHSPESVIKKSQELAAEYYGSDFCHYLVNGSSAGIIAMVMATVGPGDRVLIPRNAHKSLYSALILNGAKPVYSQMKLGLHNTLPLNLDIEKLEQIINQEQDLKAIFITNPSYYGVTVDLTRIRSITDRPLLIDEAHGAHFNLATDFPISASEYGADIWVQSTHKTLNSLTQSSILHGKKGRVSKEEIAFMLQLIQTTSPSYLLMASIEMARIYNQKNKPTWRNFLDNKLYPMRATLDSIPGIKLLSKDYTRNQGFQLDPTKITVLLDELKINGYQLSDILRKEYNIQVELAEENQILLLVTPQHTKEQIERLEASFRKISKDYSIKGKKEIKKYKYELPKRPVQKLTPREATFRKGRYLKLSDSIGMVAKEFVIPYPPGIPLLVPGEVITEEVYEFLDYLTKTKVHCQGFSYKDSGMILVTE</sequence>
<dbReference type="InterPro" id="IPR015421">
    <property type="entry name" value="PyrdxlP-dep_Trfase_major"/>
</dbReference>
<feature type="domain" description="Orn/Lys/Arg decarboxylases family 1 pyridoxal-P attachment site" evidence="6">
    <location>
        <begin position="215"/>
        <end position="229"/>
    </location>
</feature>
<keyword evidence="8" id="KW-1185">Reference proteome</keyword>
<reference evidence="7 8" key="1">
    <citation type="submission" date="2017-06" db="EMBL/GenBank/DDBJ databases">
        <title>Draft Genome Sequence of Natranaerobius trueperi halophilic, alkalithermophilic bacteria from soda lakes.</title>
        <authorList>
            <person name="Zhao B."/>
        </authorList>
    </citation>
    <scope>NUCLEOTIDE SEQUENCE [LARGE SCALE GENOMIC DNA]</scope>
    <source>
        <strain evidence="7 8">DSM 18760</strain>
    </source>
</reference>
<evidence type="ECO:0000259" key="6">
    <source>
        <dbReference type="PROSITE" id="PS00703"/>
    </source>
</evidence>
<evidence type="ECO:0000313" key="8">
    <source>
        <dbReference type="Proteomes" id="UP000214588"/>
    </source>
</evidence>
<keyword evidence="5" id="KW-0456">Lyase</keyword>
<comment type="cofactor">
    <cofactor evidence="1">
        <name>pyridoxal 5'-phosphate</name>
        <dbReference type="ChEBI" id="CHEBI:597326"/>
    </cofactor>
</comment>
<dbReference type="InterPro" id="IPR052357">
    <property type="entry name" value="Orn_Lys_Arg_decarboxylase-I"/>
</dbReference>
<evidence type="ECO:0000256" key="5">
    <source>
        <dbReference type="ARBA" id="ARBA00023239"/>
    </source>
</evidence>
<dbReference type="GO" id="GO:0016831">
    <property type="term" value="F:carboxy-lyase activity"/>
    <property type="evidence" value="ECO:0007669"/>
    <property type="project" value="UniProtKB-KW"/>
</dbReference>
<dbReference type="EMBL" id="NIQC01000014">
    <property type="protein sequence ID" value="OWZ83634.1"/>
    <property type="molecule type" value="Genomic_DNA"/>
</dbReference>
<evidence type="ECO:0000256" key="4">
    <source>
        <dbReference type="ARBA" id="ARBA00022898"/>
    </source>
</evidence>
<comment type="similarity">
    <text evidence="2">Belongs to the Orn/Lys/Arg decarboxylase class-I family.</text>
</comment>
<organism evidence="7 8">
    <name type="scientific">Natranaerobius trueperi</name>
    <dbReference type="NCBI Taxonomy" id="759412"/>
    <lineage>
        <taxon>Bacteria</taxon>
        <taxon>Bacillati</taxon>
        <taxon>Bacillota</taxon>
        <taxon>Clostridia</taxon>
        <taxon>Natranaerobiales</taxon>
        <taxon>Natranaerobiaceae</taxon>
        <taxon>Natranaerobius</taxon>
    </lineage>
</organism>
<dbReference type="PANTHER" id="PTHR43277:SF4">
    <property type="entry name" value="ARGININE DECARBOXYLASE"/>
    <property type="match status" value="1"/>
</dbReference>
<dbReference type="SUPFAM" id="SSF53383">
    <property type="entry name" value="PLP-dependent transferases"/>
    <property type="match status" value="1"/>
</dbReference>
<protein>
    <submittedName>
        <fullName evidence="7">Arginine decarboxylase</fullName>
    </submittedName>
</protein>
<dbReference type="Pfam" id="PF01276">
    <property type="entry name" value="OKR_DC_1"/>
    <property type="match status" value="1"/>
</dbReference>
<evidence type="ECO:0000313" key="7">
    <source>
        <dbReference type="EMBL" id="OWZ83634.1"/>
    </source>
</evidence>
<evidence type="ECO:0000256" key="2">
    <source>
        <dbReference type="ARBA" id="ARBA00010671"/>
    </source>
</evidence>
<gene>
    <name evidence="7" type="ORF">CDO51_07375</name>
</gene>
<dbReference type="Pfam" id="PF03711">
    <property type="entry name" value="OKR_DC_1_C"/>
    <property type="match status" value="1"/>
</dbReference>
<dbReference type="Gene3D" id="3.40.640.10">
    <property type="entry name" value="Type I PLP-dependent aspartate aminotransferase-like (Major domain)"/>
    <property type="match status" value="1"/>
</dbReference>
<dbReference type="InterPro" id="IPR008286">
    <property type="entry name" value="Prn/Lys/Arg_de-COase_C"/>
</dbReference>
<dbReference type="PROSITE" id="PS00703">
    <property type="entry name" value="OKR_DC_1"/>
    <property type="match status" value="1"/>
</dbReference>
<dbReference type="AlphaFoldDB" id="A0A226BZ85"/>
<keyword evidence="4" id="KW-0663">Pyridoxal phosphate</keyword>
<dbReference type="Proteomes" id="UP000214588">
    <property type="component" value="Unassembled WGS sequence"/>
</dbReference>
<dbReference type="Gene3D" id="3.90.100.10">
    <property type="entry name" value="Orn/Lys/Arg decarboxylase, C-terminal domain"/>
    <property type="match status" value="1"/>
</dbReference>
<accession>A0A226BZ85</accession>
<evidence type="ECO:0000256" key="1">
    <source>
        <dbReference type="ARBA" id="ARBA00001933"/>
    </source>
</evidence>
<dbReference type="OrthoDB" id="9815233at2"/>
<dbReference type="RefSeq" id="WP_089023649.1">
    <property type="nucleotide sequence ID" value="NZ_NIQC01000014.1"/>
</dbReference>
<keyword evidence="3" id="KW-0210">Decarboxylase</keyword>
<dbReference type="InterPro" id="IPR015424">
    <property type="entry name" value="PyrdxlP-dep_Trfase"/>
</dbReference>
<proteinExistence type="inferred from homology"/>
<comment type="caution">
    <text evidence="7">The sequence shown here is derived from an EMBL/GenBank/DDBJ whole genome shotgun (WGS) entry which is preliminary data.</text>
</comment>
<name>A0A226BZ85_9FIRM</name>
<evidence type="ECO:0000256" key="3">
    <source>
        <dbReference type="ARBA" id="ARBA00022793"/>
    </source>
</evidence>